<evidence type="ECO:0008006" key="3">
    <source>
        <dbReference type="Google" id="ProtNLM"/>
    </source>
</evidence>
<keyword evidence="2" id="KW-1185">Reference proteome</keyword>
<reference evidence="1 2" key="1">
    <citation type="journal article" date="2018" name="Science">
        <title>The opium poppy genome and morphinan production.</title>
        <authorList>
            <person name="Guo L."/>
            <person name="Winzer T."/>
            <person name="Yang X."/>
            <person name="Li Y."/>
            <person name="Ning Z."/>
            <person name="He Z."/>
            <person name="Teodor R."/>
            <person name="Lu Y."/>
            <person name="Bowser T.A."/>
            <person name="Graham I.A."/>
            <person name="Ye K."/>
        </authorList>
    </citation>
    <scope>NUCLEOTIDE SEQUENCE [LARGE SCALE GENOMIC DNA]</scope>
    <source>
        <strain evidence="2">cv. HN1</strain>
        <tissue evidence="1">Leaves</tissue>
    </source>
</reference>
<evidence type="ECO:0000313" key="2">
    <source>
        <dbReference type="Proteomes" id="UP000316621"/>
    </source>
</evidence>
<gene>
    <name evidence="1" type="ORF">C5167_001414</name>
</gene>
<dbReference type="EMBL" id="CM010723">
    <property type="protein sequence ID" value="RZC77279.1"/>
    <property type="molecule type" value="Genomic_DNA"/>
</dbReference>
<dbReference type="AlphaFoldDB" id="A0A4Y7KZ88"/>
<protein>
    <recommendedName>
        <fullName evidence="3">Aminotransferase-like plant mobile domain-containing protein</fullName>
    </recommendedName>
</protein>
<sequence>MWESKVVNNDMEYLTDQKLSVKGIDGYTSGIDAPRMKMRTSWGSLKDYYDIVVWNSPRARQNSDVQLTNALVARWWHTNKTFHFPGFEIRLTHLDFVMLTEIPIGKGEPINYSKSRKLMDNSEVWEELTRIYLLWVIGQGFTGTTSTNASKAWLVVLGDSESLQNLEGVKQSDSGKHSMSNAKRQMDLRLSPGAVVWRPWVLNAHYRDEEVVLAREVSRKRIYFRGVVDMKDEVLYLGERCLRQVLDLSRVQSHEEVGIGNIGSSRFVPNDHWKGLAQQSFEKTDALEKLLYDRFTYGFSNTGVTSSSAFITNQSQEEASLDGTFRMLSLGGSGECIRRRQATSTLDDHGTGYHPVVMDTGISPTYSIPRLSQEENPYLNSNVNLNTDMEFVVETQVESEKAMWI</sequence>
<evidence type="ECO:0000313" key="1">
    <source>
        <dbReference type="EMBL" id="RZC77279.1"/>
    </source>
</evidence>
<name>A0A4Y7KZ88_PAPSO</name>
<dbReference type="Gramene" id="RZC77279">
    <property type="protein sequence ID" value="RZC77279"/>
    <property type="gene ID" value="C5167_001414"/>
</dbReference>
<dbReference type="Proteomes" id="UP000316621">
    <property type="component" value="Chromosome 9"/>
</dbReference>
<accession>A0A4Y7KZ88</accession>
<organism evidence="1 2">
    <name type="scientific">Papaver somniferum</name>
    <name type="common">Opium poppy</name>
    <dbReference type="NCBI Taxonomy" id="3469"/>
    <lineage>
        <taxon>Eukaryota</taxon>
        <taxon>Viridiplantae</taxon>
        <taxon>Streptophyta</taxon>
        <taxon>Embryophyta</taxon>
        <taxon>Tracheophyta</taxon>
        <taxon>Spermatophyta</taxon>
        <taxon>Magnoliopsida</taxon>
        <taxon>Ranunculales</taxon>
        <taxon>Papaveraceae</taxon>
        <taxon>Papaveroideae</taxon>
        <taxon>Papaver</taxon>
    </lineage>
</organism>
<proteinExistence type="predicted"/>